<dbReference type="Proteomes" id="UP000641514">
    <property type="component" value="Unassembled WGS sequence"/>
</dbReference>
<gene>
    <name evidence="1" type="ORF">GCM10011410_07560</name>
</gene>
<keyword evidence="2" id="KW-1185">Reference proteome</keyword>
<dbReference type="EMBL" id="BMJH01000001">
    <property type="protein sequence ID" value="GGC57549.1"/>
    <property type="molecule type" value="Genomic_DNA"/>
</dbReference>
<dbReference type="RefSeq" id="WP_188670788.1">
    <property type="nucleotide sequence ID" value="NZ_BMJH01000001.1"/>
</dbReference>
<proteinExistence type="predicted"/>
<reference evidence="1" key="1">
    <citation type="journal article" date="2014" name="Int. J. Syst. Evol. Microbiol.">
        <title>Complete genome sequence of Corynebacterium casei LMG S-19264T (=DSM 44701T), isolated from a smear-ripened cheese.</title>
        <authorList>
            <consortium name="US DOE Joint Genome Institute (JGI-PGF)"/>
            <person name="Walter F."/>
            <person name="Albersmeier A."/>
            <person name="Kalinowski J."/>
            <person name="Ruckert C."/>
        </authorList>
    </citation>
    <scope>NUCLEOTIDE SEQUENCE</scope>
    <source>
        <strain evidence="1">CGMCC 1.15478</strain>
    </source>
</reference>
<protein>
    <submittedName>
        <fullName evidence="1">Uncharacterized protein</fullName>
    </submittedName>
</protein>
<dbReference type="AlphaFoldDB" id="A0A916U336"/>
<reference evidence="1" key="2">
    <citation type="submission" date="2020-09" db="EMBL/GenBank/DDBJ databases">
        <authorList>
            <person name="Sun Q."/>
            <person name="Zhou Y."/>
        </authorList>
    </citation>
    <scope>NUCLEOTIDE SEQUENCE</scope>
    <source>
        <strain evidence="1">CGMCC 1.15478</strain>
    </source>
</reference>
<accession>A0A916U336</accession>
<name>A0A916U336_9ACTN</name>
<evidence type="ECO:0000313" key="2">
    <source>
        <dbReference type="Proteomes" id="UP000641514"/>
    </source>
</evidence>
<evidence type="ECO:0000313" key="1">
    <source>
        <dbReference type="EMBL" id="GGC57549.1"/>
    </source>
</evidence>
<comment type="caution">
    <text evidence="1">The sequence shown here is derived from an EMBL/GenBank/DDBJ whole genome shotgun (WGS) entry which is preliminary data.</text>
</comment>
<sequence>MATESPHWVPATTPPGLWHYPEVIADALPAVLGLSLDQIWADLTQDRGKHSAQAQDASALTAG</sequence>
<organism evidence="1 2">
    <name type="scientific">Hoyosella rhizosphaerae</name>
    <dbReference type="NCBI Taxonomy" id="1755582"/>
    <lineage>
        <taxon>Bacteria</taxon>
        <taxon>Bacillati</taxon>
        <taxon>Actinomycetota</taxon>
        <taxon>Actinomycetes</taxon>
        <taxon>Mycobacteriales</taxon>
        <taxon>Hoyosellaceae</taxon>
        <taxon>Hoyosella</taxon>
    </lineage>
</organism>